<protein>
    <submittedName>
        <fullName evidence="1">Uncharacterized protein</fullName>
    </submittedName>
</protein>
<accession>E9FWG5</accession>
<dbReference type="OrthoDB" id="10348778at2759"/>
<proteinExistence type="predicted"/>
<evidence type="ECO:0000313" key="1">
    <source>
        <dbReference type="EMBL" id="EFX88436.1"/>
    </source>
</evidence>
<name>E9FWG5_DAPPU</name>
<dbReference type="HOGENOM" id="CLU_1082838_0_0_1"/>
<gene>
    <name evidence="1" type="ORF">DAPPUDRAFT_305585</name>
</gene>
<sequence length="257" mass="28690">MFTTLGTILLNGLNSKSAKEYHRHIEHLLVCVLRVLLYTAQPSQKESHLNLMQILKLALDSKFLTPVQLDATDFLSTPGVAASPQQIALLRVIANLFCETTASRSFLVQLCALRAFELFFKTTPHSQLASSCIREGKDFFVKQFINRKTTKPLIGEASLLYSSQLKCLTNPPRHVNSFPKLSIEAYALLAADSLDHGAEPYSNGSIAKRPRLDNTDQLPFMLNSLAKIVADIGQLGPLPMWSKEEIKERINTLNSYM</sequence>
<dbReference type="KEGG" id="dpx:DAPPUDRAFT_305585"/>
<dbReference type="EMBL" id="GL732526">
    <property type="protein sequence ID" value="EFX88436.1"/>
    <property type="molecule type" value="Genomic_DNA"/>
</dbReference>
<organism evidence="1 2">
    <name type="scientific">Daphnia pulex</name>
    <name type="common">Water flea</name>
    <dbReference type="NCBI Taxonomy" id="6669"/>
    <lineage>
        <taxon>Eukaryota</taxon>
        <taxon>Metazoa</taxon>
        <taxon>Ecdysozoa</taxon>
        <taxon>Arthropoda</taxon>
        <taxon>Crustacea</taxon>
        <taxon>Branchiopoda</taxon>
        <taxon>Diplostraca</taxon>
        <taxon>Cladocera</taxon>
        <taxon>Anomopoda</taxon>
        <taxon>Daphniidae</taxon>
        <taxon>Daphnia</taxon>
    </lineage>
</organism>
<dbReference type="InParanoid" id="E9FWG5"/>
<dbReference type="Proteomes" id="UP000000305">
    <property type="component" value="Unassembled WGS sequence"/>
</dbReference>
<keyword evidence="2" id="KW-1185">Reference proteome</keyword>
<evidence type="ECO:0000313" key="2">
    <source>
        <dbReference type="Proteomes" id="UP000000305"/>
    </source>
</evidence>
<reference evidence="1 2" key="1">
    <citation type="journal article" date="2011" name="Science">
        <title>The ecoresponsive genome of Daphnia pulex.</title>
        <authorList>
            <person name="Colbourne J.K."/>
            <person name="Pfrender M.E."/>
            <person name="Gilbert D."/>
            <person name="Thomas W.K."/>
            <person name="Tucker A."/>
            <person name="Oakley T.H."/>
            <person name="Tokishita S."/>
            <person name="Aerts A."/>
            <person name="Arnold G.J."/>
            <person name="Basu M.K."/>
            <person name="Bauer D.J."/>
            <person name="Caceres C.E."/>
            <person name="Carmel L."/>
            <person name="Casola C."/>
            <person name="Choi J.H."/>
            <person name="Detter J.C."/>
            <person name="Dong Q."/>
            <person name="Dusheyko S."/>
            <person name="Eads B.D."/>
            <person name="Frohlich T."/>
            <person name="Geiler-Samerotte K.A."/>
            <person name="Gerlach D."/>
            <person name="Hatcher P."/>
            <person name="Jogdeo S."/>
            <person name="Krijgsveld J."/>
            <person name="Kriventseva E.V."/>
            <person name="Kultz D."/>
            <person name="Laforsch C."/>
            <person name="Lindquist E."/>
            <person name="Lopez J."/>
            <person name="Manak J.R."/>
            <person name="Muller J."/>
            <person name="Pangilinan J."/>
            <person name="Patwardhan R.P."/>
            <person name="Pitluck S."/>
            <person name="Pritham E.J."/>
            <person name="Rechtsteiner A."/>
            <person name="Rho M."/>
            <person name="Rogozin I.B."/>
            <person name="Sakarya O."/>
            <person name="Salamov A."/>
            <person name="Schaack S."/>
            <person name="Shapiro H."/>
            <person name="Shiga Y."/>
            <person name="Skalitzky C."/>
            <person name="Smith Z."/>
            <person name="Souvorov A."/>
            <person name="Sung W."/>
            <person name="Tang Z."/>
            <person name="Tsuchiya D."/>
            <person name="Tu H."/>
            <person name="Vos H."/>
            <person name="Wang M."/>
            <person name="Wolf Y.I."/>
            <person name="Yamagata H."/>
            <person name="Yamada T."/>
            <person name="Ye Y."/>
            <person name="Shaw J.R."/>
            <person name="Andrews J."/>
            <person name="Crease T.J."/>
            <person name="Tang H."/>
            <person name="Lucas S.M."/>
            <person name="Robertson H.M."/>
            <person name="Bork P."/>
            <person name="Koonin E.V."/>
            <person name="Zdobnov E.M."/>
            <person name="Grigoriev I.V."/>
            <person name="Lynch M."/>
            <person name="Boore J.L."/>
        </authorList>
    </citation>
    <scope>NUCLEOTIDE SEQUENCE [LARGE SCALE GENOMIC DNA]</scope>
</reference>
<dbReference type="AlphaFoldDB" id="E9FWG5"/>